<sequence length="219" mass="21681">MKSTKLALACVAASMLALLATPAQAAITITEVAPWGSASGYAADWFELTNTGSSSVSITGWKMDDNSNSYSTAVALNGISSIAAGQSVIFMETTTPSTTITNFLNSWFGSSVPASLLVGSYSGSGVGLSAGGDAVNIFDGSGALMANVSFGAATTGTSFDNAAGLTGGITRLSARGSNGAFTSAGGEIGSVGAVPEPESLALMLAGMAIVGAVARKRQR</sequence>
<feature type="chain" id="PRO_5017568484" evidence="1">
    <location>
        <begin position="26"/>
        <end position="219"/>
    </location>
</feature>
<dbReference type="Pfam" id="PF07589">
    <property type="entry name" value="PEP-CTERM"/>
    <property type="match status" value="1"/>
</dbReference>
<dbReference type="RefSeq" id="WP_117180238.1">
    <property type="nucleotide sequence ID" value="NZ_QFZK01000029.1"/>
</dbReference>
<dbReference type="Proteomes" id="UP000260665">
    <property type="component" value="Unassembled WGS sequence"/>
</dbReference>
<evidence type="ECO:0000259" key="2">
    <source>
        <dbReference type="PROSITE" id="PS51841"/>
    </source>
</evidence>
<keyword evidence="1" id="KW-0732">Signal</keyword>
<feature type="signal peptide" evidence="1">
    <location>
        <begin position="1"/>
        <end position="25"/>
    </location>
</feature>
<dbReference type="InterPro" id="IPR001322">
    <property type="entry name" value="Lamin_tail_dom"/>
</dbReference>
<name>A0A3E1R6C4_9BURK</name>
<dbReference type="NCBIfam" id="TIGR02595">
    <property type="entry name" value="PEP_CTERM"/>
    <property type="match status" value="1"/>
</dbReference>
<protein>
    <submittedName>
        <fullName evidence="3">PEP-CTERM sorting domain-containing protein</fullName>
    </submittedName>
</protein>
<dbReference type="InterPro" id="IPR013424">
    <property type="entry name" value="Ice-binding_C"/>
</dbReference>
<keyword evidence="4" id="KW-1185">Reference proteome</keyword>
<gene>
    <name evidence="3" type="ORF">DIC66_21505</name>
</gene>
<evidence type="ECO:0000313" key="4">
    <source>
        <dbReference type="Proteomes" id="UP000260665"/>
    </source>
</evidence>
<dbReference type="OrthoDB" id="8536439at2"/>
<dbReference type="Gene3D" id="2.60.40.1260">
    <property type="entry name" value="Lamin Tail domain"/>
    <property type="match status" value="1"/>
</dbReference>
<evidence type="ECO:0000313" key="3">
    <source>
        <dbReference type="EMBL" id="RFO94847.1"/>
    </source>
</evidence>
<proteinExistence type="predicted"/>
<comment type="caution">
    <text evidence="3">The sequence shown here is derived from an EMBL/GenBank/DDBJ whole genome shotgun (WGS) entry which is preliminary data.</text>
</comment>
<reference evidence="3 4" key="1">
    <citation type="submission" date="2018-05" db="EMBL/GenBank/DDBJ databases">
        <title>Rhodoferax soyangensis sp.nov., isolated from an oligotrophic freshwater lake.</title>
        <authorList>
            <person name="Park M."/>
        </authorList>
    </citation>
    <scope>NUCLEOTIDE SEQUENCE [LARGE SCALE GENOMIC DNA]</scope>
    <source>
        <strain evidence="3 4">IMCC26218</strain>
    </source>
</reference>
<organism evidence="3 4">
    <name type="scientific">Rhodoferax lacus</name>
    <dbReference type="NCBI Taxonomy" id="2184758"/>
    <lineage>
        <taxon>Bacteria</taxon>
        <taxon>Pseudomonadati</taxon>
        <taxon>Pseudomonadota</taxon>
        <taxon>Betaproteobacteria</taxon>
        <taxon>Burkholderiales</taxon>
        <taxon>Comamonadaceae</taxon>
        <taxon>Rhodoferax</taxon>
    </lineage>
</organism>
<dbReference type="PROSITE" id="PS51841">
    <property type="entry name" value="LTD"/>
    <property type="match status" value="1"/>
</dbReference>
<feature type="domain" description="LTD" evidence="2">
    <location>
        <begin position="20"/>
        <end position="152"/>
    </location>
</feature>
<accession>A0A3E1R6C4</accession>
<dbReference type="EMBL" id="QFZK01000029">
    <property type="protein sequence ID" value="RFO94847.1"/>
    <property type="molecule type" value="Genomic_DNA"/>
</dbReference>
<dbReference type="InterPro" id="IPR036415">
    <property type="entry name" value="Lamin_tail_dom_sf"/>
</dbReference>
<dbReference type="AlphaFoldDB" id="A0A3E1R6C4"/>
<dbReference type="Pfam" id="PF00932">
    <property type="entry name" value="LTD"/>
    <property type="match status" value="1"/>
</dbReference>
<dbReference type="SUPFAM" id="SSF74853">
    <property type="entry name" value="Lamin A/C globular tail domain"/>
    <property type="match status" value="1"/>
</dbReference>
<evidence type="ECO:0000256" key="1">
    <source>
        <dbReference type="SAM" id="SignalP"/>
    </source>
</evidence>